<name>A0ABX6GUK0_9GAMM</name>
<protein>
    <submittedName>
        <fullName evidence="3">3-hydroxyisobutyrate dehydrogenase</fullName>
    </submittedName>
</protein>
<sequence length="259" mass="27474">MSHKRFRILRRPTMNISIIGAGSIGATLASKLSACGHHVKLANSRGPATIVDIARQANAVAVSREEAVSDAEVIILAIPFANHTDVATWLSNAPAGVTIIDTSNYYPFRDGAIAEIEQGKPEGVWASEQLGRPLIKAWNAVLAATLADKGLPDGAAERIAIPVAGDDENAKSIAMALVSDTGFEPVDAGQLAESWRQQPGTPAYCTELSPAELKAALQHADKARAAKNRDVLLDEFMSAGETLTHDRIVARNRAVTAPR</sequence>
<evidence type="ECO:0000256" key="1">
    <source>
        <dbReference type="ARBA" id="ARBA00023002"/>
    </source>
</evidence>
<dbReference type="InterPro" id="IPR028939">
    <property type="entry name" value="P5C_Rdtase_cat_N"/>
</dbReference>
<evidence type="ECO:0000259" key="2">
    <source>
        <dbReference type="Pfam" id="PF03807"/>
    </source>
</evidence>
<keyword evidence="1" id="KW-0560">Oxidoreductase</keyword>
<dbReference type="PANTHER" id="PTHR14239">
    <property type="entry name" value="DUDULIN-RELATED"/>
    <property type="match status" value="1"/>
</dbReference>
<organism evidence="3 4">
    <name type="scientific">Serratia rhizosphaerae</name>
    <dbReference type="NCBI Taxonomy" id="2597702"/>
    <lineage>
        <taxon>Bacteria</taxon>
        <taxon>Pseudomonadati</taxon>
        <taxon>Pseudomonadota</taxon>
        <taxon>Gammaproteobacteria</taxon>
        <taxon>Enterobacterales</taxon>
        <taxon>Yersiniaceae</taxon>
        <taxon>Serratia</taxon>
    </lineage>
</organism>
<evidence type="ECO:0000313" key="4">
    <source>
        <dbReference type="Proteomes" id="UP000430368"/>
    </source>
</evidence>
<dbReference type="SUPFAM" id="SSF51735">
    <property type="entry name" value="NAD(P)-binding Rossmann-fold domains"/>
    <property type="match status" value="1"/>
</dbReference>
<dbReference type="InterPro" id="IPR036291">
    <property type="entry name" value="NAD(P)-bd_dom_sf"/>
</dbReference>
<dbReference type="Gene3D" id="3.40.50.720">
    <property type="entry name" value="NAD(P)-binding Rossmann-like Domain"/>
    <property type="match status" value="1"/>
</dbReference>
<dbReference type="Proteomes" id="UP000430368">
    <property type="component" value="Chromosome"/>
</dbReference>
<accession>A0ABX6GUK0</accession>
<keyword evidence="4" id="KW-1185">Reference proteome</keyword>
<gene>
    <name evidence="3" type="ORF">FO014_21805</name>
</gene>
<dbReference type="Pfam" id="PF03807">
    <property type="entry name" value="F420_oxidored"/>
    <property type="match status" value="1"/>
</dbReference>
<feature type="domain" description="Pyrroline-5-carboxylate reductase catalytic N-terminal" evidence="2">
    <location>
        <begin position="16"/>
        <end position="105"/>
    </location>
</feature>
<proteinExistence type="predicted"/>
<dbReference type="InterPro" id="IPR051267">
    <property type="entry name" value="STEAP_metalloreductase"/>
</dbReference>
<reference evidence="3 4" key="1">
    <citation type="submission" date="2019-07" db="EMBL/GenBank/DDBJ databases">
        <title>Serratia dokdonensis sp. nov., an elicitor of systemic resistance in Nicotiana Tabacum.</title>
        <authorList>
            <person name="Son J.-S."/>
            <person name="Hwang Y.-J."/>
            <person name="Lee S.-Y."/>
            <person name="Ghim S.-Y."/>
        </authorList>
    </citation>
    <scope>NUCLEOTIDE SEQUENCE [LARGE SCALE GENOMIC DNA]</scope>
    <source>
        <strain evidence="3 4">KUDC3025</strain>
    </source>
</reference>
<dbReference type="EMBL" id="CP041764">
    <property type="protein sequence ID" value="QHA89981.1"/>
    <property type="molecule type" value="Genomic_DNA"/>
</dbReference>
<evidence type="ECO:0000313" key="3">
    <source>
        <dbReference type="EMBL" id="QHA89981.1"/>
    </source>
</evidence>